<comment type="caution">
    <text evidence="1">The sequence shown here is derived from an EMBL/GenBank/DDBJ whole genome shotgun (WGS) entry which is preliminary data.</text>
</comment>
<organism evidence="1 2">
    <name type="scientific">Protopolystoma xenopodis</name>
    <dbReference type="NCBI Taxonomy" id="117903"/>
    <lineage>
        <taxon>Eukaryota</taxon>
        <taxon>Metazoa</taxon>
        <taxon>Spiralia</taxon>
        <taxon>Lophotrochozoa</taxon>
        <taxon>Platyhelminthes</taxon>
        <taxon>Monogenea</taxon>
        <taxon>Polyopisthocotylea</taxon>
        <taxon>Polystomatidea</taxon>
        <taxon>Polystomatidae</taxon>
        <taxon>Protopolystoma</taxon>
    </lineage>
</organism>
<protein>
    <submittedName>
        <fullName evidence="1">Uncharacterized protein</fullName>
    </submittedName>
</protein>
<keyword evidence="2" id="KW-1185">Reference proteome</keyword>
<gene>
    <name evidence="1" type="ORF">PXEA_LOCUS7572</name>
</gene>
<name>A0A448WKY8_9PLAT</name>
<evidence type="ECO:0000313" key="2">
    <source>
        <dbReference type="Proteomes" id="UP000784294"/>
    </source>
</evidence>
<dbReference type="Proteomes" id="UP000784294">
    <property type="component" value="Unassembled WGS sequence"/>
</dbReference>
<sequence>MGDSSTVPLMLNSSNRQLYSFEAEVDGGKGCNDGEEPAVHGMAVPVEKHSKLCDTRDIDFCSRDRRRGSLTDSCYENAHL</sequence>
<evidence type="ECO:0000313" key="1">
    <source>
        <dbReference type="EMBL" id="VEL14132.1"/>
    </source>
</evidence>
<reference evidence="1" key="1">
    <citation type="submission" date="2018-11" db="EMBL/GenBank/DDBJ databases">
        <authorList>
            <consortium name="Pathogen Informatics"/>
        </authorList>
    </citation>
    <scope>NUCLEOTIDE SEQUENCE</scope>
</reference>
<dbReference type="AlphaFoldDB" id="A0A448WKY8"/>
<dbReference type="EMBL" id="CAAALY010020091">
    <property type="protein sequence ID" value="VEL14132.1"/>
    <property type="molecule type" value="Genomic_DNA"/>
</dbReference>
<accession>A0A448WKY8</accession>
<proteinExistence type="predicted"/>